<dbReference type="Pfam" id="PF04124">
    <property type="entry name" value="Dor1"/>
    <property type="match status" value="1"/>
</dbReference>
<proteinExistence type="inferred from homology"/>
<dbReference type="EMBL" id="KB096742">
    <property type="protein sequence ID" value="ESO01844.1"/>
    <property type="molecule type" value="Genomic_DNA"/>
</dbReference>
<dbReference type="OMA" id="CTENNEN"/>
<reference evidence="10 12" key="2">
    <citation type="journal article" date="2013" name="Nature">
        <title>Insights into bilaterian evolution from three spiralian genomes.</title>
        <authorList>
            <person name="Simakov O."/>
            <person name="Marletaz F."/>
            <person name="Cho S.J."/>
            <person name="Edsinger-Gonzales E."/>
            <person name="Havlak P."/>
            <person name="Hellsten U."/>
            <person name="Kuo D.H."/>
            <person name="Larsson T."/>
            <person name="Lv J."/>
            <person name="Arendt D."/>
            <person name="Savage R."/>
            <person name="Osoegawa K."/>
            <person name="de Jong P."/>
            <person name="Grimwood J."/>
            <person name="Chapman J.A."/>
            <person name="Shapiro H."/>
            <person name="Aerts A."/>
            <person name="Otillar R.P."/>
            <person name="Terry A.Y."/>
            <person name="Boore J.L."/>
            <person name="Grigoriev I.V."/>
            <person name="Lindberg D.R."/>
            <person name="Seaver E.C."/>
            <person name="Weisblat D.A."/>
            <person name="Putnam N.H."/>
            <person name="Rokhsar D.S."/>
        </authorList>
    </citation>
    <scope>NUCLEOTIDE SEQUENCE</scope>
</reference>
<dbReference type="Proteomes" id="UP000015101">
    <property type="component" value="Unassembled WGS sequence"/>
</dbReference>
<dbReference type="HOGENOM" id="CLU_017968_0_0_1"/>
<dbReference type="EnsemblMetazoa" id="HelroT94263">
    <property type="protein sequence ID" value="HelroP94263"/>
    <property type="gene ID" value="HelroG94263"/>
</dbReference>
<keyword evidence="12" id="KW-1185">Reference proteome</keyword>
<reference evidence="12" key="1">
    <citation type="submission" date="2012-12" db="EMBL/GenBank/DDBJ databases">
        <authorList>
            <person name="Hellsten U."/>
            <person name="Grimwood J."/>
            <person name="Chapman J.A."/>
            <person name="Shapiro H."/>
            <person name="Aerts A."/>
            <person name="Otillar R.P."/>
            <person name="Terry A.Y."/>
            <person name="Boore J.L."/>
            <person name="Simakov O."/>
            <person name="Marletaz F."/>
            <person name="Cho S.-J."/>
            <person name="Edsinger-Gonzales E."/>
            <person name="Havlak P."/>
            <person name="Kuo D.-H."/>
            <person name="Larsson T."/>
            <person name="Lv J."/>
            <person name="Arendt D."/>
            <person name="Savage R."/>
            <person name="Osoegawa K."/>
            <person name="de Jong P."/>
            <person name="Lindberg D.R."/>
            <person name="Seaver E.C."/>
            <person name="Weisblat D.A."/>
            <person name="Putnam N.H."/>
            <person name="Grigoriev I.V."/>
            <person name="Rokhsar D.S."/>
        </authorList>
    </citation>
    <scope>NUCLEOTIDE SEQUENCE</scope>
</reference>
<dbReference type="InterPro" id="IPR007255">
    <property type="entry name" value="COG8"/>
</dbReference>
<evidence type="ECO:0000256" key="1">
    <source>
        <dbReference type="ARBA" id="ARBA00004395"/>
    </source>
</evidence>
<evidence type="ECO:0000256" key="2">
    <source>
        <dbReference type="ARBA" id="ARBA00006419"/>
    </source>
</evidence>
<dbReference type="GO" id="GO:0006891">
    <property type="term" value="P:intra-Golgi vesicle-mediated transport"/>
    <property type="evidence" value="ECO:0000318"/>
    <property type="project" value="GO_Central"/>
</dbReference>
<dbReference type="PANTHER" id="PTHR21311">
    <property type="entry name" value="CONSERVED OLIGOMERIC GOLGI COMPLEX COMPONENT 8"/>
    <property type="match status" value="1"/>
</dbReference>
<evidence type="ECO:0000256" key="5">
    <source>
        <dbReference type="ARBA" id="ARBA00022927"/>
    </source>
</evidence>
<name>T1G8Z8_HELRO</name>
<evidence type="ECO:0000256" key="4">
    <source>
        <dbReference type="ARBA" id="ARBA00022448"/>
    </source>
</evidence>
<dbReference type="InterPro" id="IPR016159">
    <property type="entry name" value="Cullin_repeat-like_dom_sf"/>
</dbReference>
<organism evidence="11 12">
    <name type="scientific">Helobdella robusta</name>
    <name type="common">Californian leech</name>
    <dbReference type="NCBI Taxonomy" id="6412"/>
    <lineage>
        <taxon>Eukaryota</taxon>
        <taxon>Metazoa</taxon>
        <taxon>Spiralia</taxon>
        <taxon>Lophotrochozoa</taxon>
        <taxon>Annelida</taxon>
        <taxon>Clitellata</taxon>
        <taxon>Hirudinea</taxon>
        <taxon>Rhynchobdellida</taxon>
        <taxon>Glossiphoniidae</taxon>
        <taxon>Helobdella</taxon>
    </lineage>
</organism>
<keyword evidence="6" id="KW-0333">Golgi apparatus</keyword>
<dbReference type="OrthoDB" id="1661054at2759"/>
<comment type="similarity">
    <text evidence="2">Belongs to the COG8 family.</text>
</comment>
<dbReference type="eggNOG" id="KOG2069">
    <property type="taxonomic scope" value="Eukaryota"/>
</dbReference>
<keyword evidence="7" id="KW-0472">Membrane</keyword>
<dbReference type="STRING" id="6412.T1G8Z8"/>
<dbReference type="SUPFAM" id="SSF74788">
    <property type="entry name" value="Cullin repeat-like"/>
    <property type="match status" value="1"/>
</dbReference>
<evidence type="ECO:0000256" key="9">
    <source>
        <dbReference type="SAM" id="MobiDB-lite"/>
    </source>
</evidence>
<protein>
    <recommendedName>
        <fullName evidence="3">Conserved oligomeric Golgi complex subunit 8</fullName>
    </recommendedName>
    <alternativeName>
        <fullName evidence="8">Component of oligomeric Golgi complex 8</fullName>
    </alternativeName>
</protein>
<accession>T1G8Z8</accession>
<dbReference type="CTD" id="20217545"/>
<comment type="subcellular location">
    <subcellularLocation>
        <location evidence="1">Golgi apparatus membrane</location>
        <topology evidence="1">Peripheral membrane protein</topology>
    </subcellularLocation>
</comment>
<keyword evidence="5" id="KW-0653">Protein transport</keyword>
<dbReference type="GO" id="GO:0015031">
    <property type="term" value="P:protein transport"/>
    <property type="evidence" value="ECO:0007669"/>
    <property type="project" value="UniProtKB-KW"/>
</dbReference>
<dbReference type="PANTHER" id="PTHR21311:SF0">
    <property type="entry name" value="CONSERVED OLIGOMERIC GOLGI COMPLEX SUBUNIT 8"/>
    <property type="match status" value="1"/>
</dbReference>
<dbReference type="EMBL" id="AMQM01000736">
    <property type="status" value="NOT_ANNOTATED_CDS"/>
    <property type="molecule type" value="Genomic_DNA"/>
</dbReference>
<dbReference type="InParanoid" id="T1G8Z8"/>
<dbReference type="GeneID" id="20217545"/>
<reference evidence="11" key="3">
    <citation type="submission" date="2015-06" db="UniProtKB">
        <authorList>
            <consortium name="EnsemblMetazoa"/>
        </authorList>
    </citation>
    <scope>IDENTIFICATION</scope>
</reference>
<dbReference type="RefSeq" id="XP_009019252.1">
    <property type="nucleotide sequence ID" value="XM_009021004.1"/>
</dbReference>
<evidence type="ECO:0000256" key="3">
    <source>
        <dbReference type="ARBA" id="ARBA00020983"/>
    </source>
</evidence>
<dbReference type="KEGG" id="hro:HELRODRAFT_94263"/>
<dbReference type="GO" id="GO:0000139">
    <property type="term" value="C:Golgi membrane"/>
    <property type="evidence" value="ECO:0007669"/>
    <property type="project" value="UniProtKB-SubCell"/>
</dbReference>
<feature type="region of interest" description="Disordered" evidence="9">
    <location>
        <begin position="724"/>
        <end position="744"/>
    </location>
</feature>
<evidence type="ECO:0000313" key="11">
    <source>
        <dbReference type="EnsemblMetazoa" id="HelroP94263"/>
    </source>
</evidence>
<evidence type="ECO:0000256" key="8">
    <source>
        <dbReference type="ARBA" id="ARBA00031347"/>
    </source>
</evidence>
<dbReference type="FunCoup" id="T1G8Z8">
    <property type="interactions" value="1436"/>
</dbReference>
<evidence type="ECO:0000313" key="12">
    <source>
        <dbReference type="Proteomes" id="UP000015101"/>
    </source>
</evidence>
<dbReference type="GO" id="GO:0017119">
    <property type="term" value="C:Golgi transport complex"/>
    <property type="evidence" value="ECO:0000318"/>
    <property type="project" value="GO_Central"/>
</dbReference>
<feature type="region of interest" description="Disordered" evidence="9">
    <location>
        <begin position="761"/>
        <end position="783"/>
    </location>
</feature>
<evidence type="ECO:0000256" key="7">
    <source>
        <dbReference type="ARBA" id="ARBA00023136"/>
    </source>
</evidence>
<dbReference type="AlphaFoldDB" id="T1G8Z8"/>
<evidence type="ECO:0000256" key="6">
    <source>
        <dbReference type="ARBA" id="ARBA00023034"/>
    </source>
</evidence>
<feature type="compositionally biased region" description="Low complexity" evidence="9">
    <location>
        <begin position="764"/>
        <end position="780"/>
    </location>
</feature>
<gene>
    <name evidence="11" type="primary">20217545</name>
    <name evidence="10" type="ORF">HELRODRAFT_94263</name>
</gene>
<keyword evidence="4" id="KW-0813">Transport</keyword>
<sequence>MEAVDVEEDLVLASVFKDYLQDSYQDNSEFLVYLSELSSYGIAKLNSEPQRLAEEKAQILEETRSLAFHNYKTFIQTAECCKEIFQDFQIIEKHVGSMLQRLPGLLTSCATFLKQAQDINSSRKMNNLTLTKYSQLLEFLELPQLVDTCVRNEYYEETLELAEYVKRLEKKHSNIPIVQKIVEEVKLNMQQMLKQLLQQLRSNIQLPACLRILGYLRRMNIFTETQLRIKFLQTRDSWLQSVLNAIPKDDAYHHISKTIEASRVHLFDIITQYRAIFPDDDALYSSSSFLKEHHHNHPLQNVVGRQVNDTFLFHSWVLQKISNFLFVLENDLKRGGCGGSGGGSSGSLVNRLDSLLAQCMYFGLSFSRVGIDFRGLVVPVFEKASFRLFEDAVKAANNGLHTFIQSYSLLGSQPSSTTSTFHQMPSSFTGGTSLSLHLPPRLLQHPPLATFTNDILAAFNDLRLCAPYTLLCPVTDRLNGAMVRAVQDLLAFHKMDETTFTKQEMDRFVDMCCCFVDDLLPHINRCLQHLFPPAQIQALLGINLADNLAVEAGLGELDADKIAEPLKNFLPQPQIILPTVLPSPDDASTTITNASSTISTSTVTTPAITSTITTSISTTLTNTTPASTTPGPFDTSTTPSVDILLAPQSTLTQTTPANAIVVATTASSSIAASSITASSSIVAVTATADPATNSTASTTKSDKLTLADKRGIVDRTFRACTENNENISNNHDDNYDGQNETSSVRNEDDVMLLEGLVSTKQCDDNNYNNKNDNINNNNNNNEKKDDVHLAVRADDVDVGVDVNGKKSTDASDVENY</sequence>
<evidence type="ECO:0000313" key="10">
    <source>
        <dbReference type="EMBL" id="ESO01844.1"/>
    </source>
</evidence>